<evidence type="ECO:0000313" key="4">
    <source>
        <dbReference type="Proteomes" id="UP000009097"/>
    </source>
</evidence>
<sequence length="319" mass="35997">MAPLQDNATCHSTTMQTHPLLVTMDKSSYVRRRPEDDPKHLYELFRELSFERTIDPDKMQRHVLDCIYRLVHGSNNIEDVSFNLNTTIELCQAIFEGSGSDPRDLLVLDAEIYREVGQHLKAAQYLVCQTTKSDLSEDIIKEAHHILTNEFNQTEGTYDTEYGGKYRTSPLQATSRPYMDPNKIPAAMEKMIASYRADLVAAGIKGELDPVALAAKYSHIFLSIHPFHTANGQMSRLILNAILFKWAGCLAPFGQDEEECAEYLSIVVEVMDLETFEAESCHGVSDDCRPKLYKKLASYILKHAAAGMLLVYEPLQLDG</sequence>
<dbReference type="PROSITE" id="PS51459">
    <property type="entry name" value="FIDO"/>
    <property type="match status" value="1"/>
</dbReference>
<evidence type="ECO:0000256" key="1">
    <source>
        <dbReference type="PIRSR" id="PIRSR640198-1"/>
    </source>
</evidence>
<dbReference type="VEuPathDB" id="FungiDB:FOXG_09075"/>
<dbReference type="Pfam" id="PF02661">
    <property type="entry name" value="Fic"/>
    <property type="match status" value="1"/>
</dbReference>
<dbReference type="EMBL" id="DS231706">
    <property type="protein sequence ID" value="KNB08070.1"/>
    <property type="molecule type" value="Genomic_DNA"/>
</dbReference>
<accession>A0A0J9VAC5</accession>
<evidence type="ECO:0000259" key="2">
    <source>
        <dbReference type="PROSITE" id="PS51459"/>
    </source>
</evidence>
<dbReference type="KEGG" id="fox:FOXG_09075"/>
<protein>
    <recommendedName>
        <fullName evidence="2">Fido domain-containing protein</fullName>
    </recommendedName>
</protein>
<dbReference type="PANTHER" id="PTHR13504">
    <property type="entry name" value="FIDO DOMAIN-CONTAINING PROTEIN DDB_G0283145"/>
    <property type="match status" value="1"/>
</dbReference>
<evidence type="ECO:0000313" key="3">
    <source>
        <dbReference type="EMBL" id="KNB08070.1"/>
    </source>
</evidence>
<dbReference type="OrthoDB" id="439046at2759"/>
<dbReference type="SUPFAM" id="SSF140931">
    <property type="entry name" value="Fic-like"/>
    <property type="match status" value="1"/>
</dbReference>
<organism evidence="3 4">
    <name type="scientific">Fusarium oxysporum f. sp. lycopersici (strain 4287 / CBS 123668 / FGSC 9935 / NRRL 34936)</name>
    <name type="common">Fusarium vascular wilt of tomato</name>
    <dbReference type="NCBI Taxonomy" id="426428"/>
    <lineage>
        <taxon>Eukaryota</taxon>
        <taxon>Fungi</taxon>
        <taxon>Dikarya</taxon>
        <taxon>Ascomycota</taxon>
        <taxon>Pezizomycotina</taxon>
        <taxon>Sordariomycetes</taxon>
        <taxon>Hypocreomycetidae</taxon>
        <taxon>Hypocreales</taxon>
        <taxon>Nectriaceae</taxon>
        <taxon>Fusarium</taxon>
        <taxon>Fusarium oxysporum species complex</taxon>
    </lineage>
</organism>
<reference evidence="3" key="2">
    <citation type="journal article" date="2010" name="Nature">
        <title>Comparative genomics reveals mobile pathogenicity chromosomes in Fusarium.</title>
        <authorList>
            <person name="Ma L.J."/>
            <person name="van der Does H.C."/>
            <person name="Borkovich K.A."/>
            <person name="Coleman J.J."/>
            <person name="Daboussi M.J."/>
            <person name="Di Pietro A."/>
            <person name="Dufresne M."/>
            <person name="Freitag M."/>
            <person name="Grabherr M."/>
            <person name="Henrissat B."/>
            <person name="Houterman P.M."/>
            <person name="Kang S."/>
            <person name="Shim W.B."/>
            <person name="Woloshuk C."/>
            <person name="Xie X."/>
            <person name="Xu J.R."/>
            <person name="Antoniw J."/>
            <person name="Baker S.E."/>
            <person name="Bluhm B.H."/>
            <person name="Breakspear A."/>
            <person name="Brown D.W."/>
            <person name="Butchko R.A."/>
            <person name="Chapman S."/>
            <person name="Coulson R."/>
            <person name="Coutinho P.M."/>
            <person name="Danchin E.G."/>
            <person name="Diener A."/>
            <person name="Gale L.R."/>
            <person name="Gardiner D.M."/>
            <person name="Goff S."/>
            <person name="Hammond-Kosack K.E."/>
            <person name="Hilburn K."/>
            <person name="Hua-Van A."/>
            <person name="Jonkers W."/>
            <person name="Kazan K."/>
            <person name="Kodira C.D."/>
            <person name="Koehrsen M."/>
            <person name="Kumar L."/>
            <person name="Lee Y.H."/>
            <person name="Li L."/>
            <person name="Manners J.M."/>
            <person name="Miranda-Saavedra D."/>
            <person name="Mukherjee M."/>
            <person name="Park G."/>
            <person name="Park J."/>
            <person name="Park S.Y."/>
            <person name="Proctor R.H."/>
            <person name="Regev A."/>
            <person name="Ruiz-Roldan M.C."/>
            <person name="Sain D."/>
            <person name="Sakthikumar S."/>
            <person name="Sykes S."/>
            <person name="Schwartz D.C."/>
            <person name="Turgeon B.G."/>
            <person name="Wapinski I."/>
            <person name="Yoder O."/>
            <person name="Young S."/>
            <person name="Zeng Q."/>
            <person name="Zhou S."/>
            <person name="Galagan J."/>
            <person name="Cuomo C.A."/>
            <person name="Kistler H.C."/>
            <person name="Rep M."/>
        </authorList>
    </citation>
    <scope>NUCLEOTIDE SEQUENCE [LARGE SCALE GENOMIC DNA]</scope>
    <source>
        <strain evidence="3">4287</strain>
    </source>
</reference>
<dbReference type="InterPro" id="IPR003812">
    <property type="entry name" value="Fido"/>
</dbReference>
<reference evidence="3" key="1">
    <citation type="submission" date="2007-04" db="EMBL/GenBank/DDBJ databases">
        <authorList>
            <consortium name="The Broad Institute Genome Sequencing Platform"/>
            <person name="Birren B."/>
            <person name="Lander E."/>
            <person name="Galagan J."/>
            <person name="Nusbaum C."/>
            <person name="Devon K."/>
            <person name="Ma L.-J."/>
            <person name="Jaffe D."/>
            <person name="Butler J."/>
            <person name="Alvarez P."/>
            <person name="Gnerre S."/>
            <person name="Grabherr M."/>
            <person name="Kleber M."/>
            <person name="Mauceli E."/>
            <person name="Brockman W."/>
            <person name="MacCallum I.A."/>
            <person name="Young S."/>
            <person name="LaButti K."/>
            <person name="DeCaprio D."/>
            <person name="Crawford M."/>
            <person name="Koehrsen M."/>
            <person name="Engels R."/>
            <person name="Montgomery P."/>
            <person name="Pearson M."/>
            <person name="Howarth C."/>
            <person name="Larson L."/>
            <person name="White J."/>
            <person name="O'Leary S."/>
            <person name="Kodira C."/>
            <person name="Zeng Q."/>
            <person name="Yandava C."/>
            <person name="Alvarado L."/>
            <person name="Kistler C."/>
            <person name="Shim W.-B."/>
            <person name="Kang S."/>
            <person name="Woloshuk C."/>
        </authorList>
    </citation>
    <scope>NUCLEOTIDE SEQUENCE</scope>
    <source>
        <strain evidence="3">4287</strain>
    </source>
</reference>
<dbReference type="InterPro" id="IPR036597">
    <property type="entry name" value="Fido-like_dom_sf"/>
</dbReference>
<dbReference type="Gene3D" id="1.10.3290.10">
    <property type="entry name" value="Fido-like domain"/>
    <property type="match status" value="1"/>
</dbReference>
<dbReference type="AlphaFoldDB" id="A0A0J9VAC5"/>
<dbReference type="Proteomes" id="UP000009097">
    <property type="component" value="Unassembled WGS sequence"/>
</dbReference>
<dbReference type="PANTHER" id="PTHR13504:SF38">
    <property type="entry name" value="FIDO DOMAIN-CONTAINING PROTEIN"/>
    <property type="match status" value="1"/>
</dbReference>
<gene>
    <name evidence="3" type="ORF">FOXG_09075</name>
</gene>
<feature type="active site" evidence="1">
    <location>
        <position position="225"/>
    </location>
</feature>
<dbReference type="GeneID" id="28950659"/>
<name>A0A0J9VAC5_FUSO4</name>
<proteinExistence type="predicted"/>
<dbReference type="RefSeq" id="XP_018246115.1">
    <property type="nucleotide sequence ID" value="XM_018388109.1"/>
</dbReference>
<feature type="domain" description="Fido" evidence="2">
    <location>
        <begin position="135"/>
        <end position="302"/>
    </location>
</feature>
<dbReference type="InterPro" id="IPR040198">
    <property type="entry name" value="Fido_containing"/>
</dbReference>